<name>A0AAU7T5R9_9ACTN</name>
<reference evidence="2" key="1">
    <citation type="submission" date="2024-06" db="EMBL/GenBank/DDBJ databases">
        <title>Kribbella sp. strain HUAS MG21 genome sequences.</title>
        <authorList>
            <person name="Mo P."/>
        </authorList>
    </citation>
    <scope>NUCLEOTIDE SEQUENCE</scope>
    <source>
        <strain evidence="2">HUAS MG21</strain>
    </source>
</reference>
<dbReference type="InterPro" id="IPR029058">
    <property type="entry name" value="AB_hydrolase_fold"/>
</dbReference>
<dbReference type="Gene3D" id="3.40.50.1820">
    <property type="entry name" value="alpha/beta hydrolase"/>
    <property type="match status" value="1"/>
</dbReference>
<dbReference type="SUPFAM" id="SSF53474">
    <property type="entry name" value="alpha/beta-Hydrolases"/>
    <property type="match status" value="1"/>
</dbReference>
<keyword evidence="2" id="KW-0378">Hydrolase</keyword>
<dbReference type="AlphaFoldDB" id="A0AAU7T5R9"/>
<organism evidence="2">
    <name type="scientific">Kribbella sp. HUAS MG21</name>
    <dbReference type="NCBI Taxonomy" id="3160966"/>
    <lineage>
        <taxon>Bacteria</taxon>
        <taxon>Bacillati</taxon>
        <taxon>Actinomycetota</taxon>
        <taxon>Actinomycetes</taxon>
        <taxon>Propionibacteriales</taxon>
        <taxon>Kribbellaceae</taxon>
        <taxon>Kribbella</taxon>
    </lineage>
</organism>
<dbReference type="Pfam" id="PF00561">
    <property type="entry name" value="Abhydrolase_1"/>
    <property type="match status" value="1"/>
</dbReference>
<dbReference type="GO" id="GO:0016020">
    <property type="term" value="C:membrane"/>
    <property type="evidence" value="ECO:0007669"/>
    <property type="project" value="TreeGrafter"/>
</dbReference>
<protein>
    <submittedName>
        <fullName evidence="2">Alpha/beta fold hydrolase</fullName>
    </submittedName>
</protein>
<sequence>MFTSLLVALLTVLPVSVPDRVERTDWDVPGGAGTLHVREVRLESAKRARPVILLHGARVPGVASFDLPVPGGSLAEDLARQGHRVIVLDATGYGASTRPAAMSEPPEANAPLVTGEQVVKDIDSVVRWLRAGRVDLVGWATGGHWAAWYASKYPHRVANLVVHSSLYGATTGHPLFQTPAPTAAYRLNTAAQLLPSWDSSIPVEDKTEWRDPRVAQAYTEAALASDPTSADREPPSFRAPTGAMLDSHKLANGTQLWNAHQIRARTLVLRGEYDFWSRPSDLTSLAADLTAARQVSTITLPGATHYVHLDRPDKGRTQFVQTVTDWLK</sequence>
<dbReference type="PANTHER" id="PTHR43798">
    <property type="entry name" value="MONOACYLGLYCEROL LIPASE"/>
    <property type="match status" value="1"/>
</dbReference>
<dbReference type="RefSeq" id="WP_350275045.1">
    <property type="nucleotide sequence ID" value="NZ_CP158165.1"/>
</dbReference>
<dbReference type="InterPro" id="IPR000073">
    <property type="entry name" value="AB_hydrolase_1"/>
</dbReference>
<feature type="domain" description="AB hydrolase-1" evidence="1">
    <location>
        <begin position="50"/>
        <end position="312"/>
    </location>
</feature>
<accession>A0AAU7T5R9</accession>
<dbReference type="GO" id="GO:0016787">
    <property type="term" value="F:hydrolase activity"/>
    <property type="evidence" value="ECO:0007669"/>
    <property type="project" value="UniProtKB-KW"/>
</dbReference>
<dbReference type="PRINTS" id="PR00111">
    <property type="entry name" value="ABHYDROLASE"/>
</dbReference>
<dbReference type="InterPro" id="IPR050266">
    <property type="entry name" value="AB_hydrolase_sf"/>
</dbReference>
<gene>
    <name evidence="2" type="ORF">ABN611_26990</name>
</gene>
<evidence type="ECO:0000313" key="2">
    <source>
        <dbReference type="EMBL" id="XBV22199.1"/>
    </source>
</evidence>
<proteinExistence type="predicted"/>
<dbReference type="PANTHER" id="PTHR43798:SF33">
    <property type="entry name" value="HYDROLASE, PUTATIVE (AFU_ORTHOLOGUE AFUA_2G14860)-RELATED"/>
    <property type="match status" value="1"/>
</dbReference>
<evidence type="ECO:0000259" key="1">
    <source>
        <dbReference type="Pfam" id="PF00561"/>
    </source>
</evidence>
<dbReference type="EMBL" id="CP158165">
    <property type="protein sequence ID" value="XBV22199.1"/>
    <property type="molecule type" value="Genomic_DNA"/>
</dbReference>